<dbReference type="Proteomes" id="UP000052230">
    <property type="component" value="Unassembled WGS sequence"/>
</dbReference>
<organism evidence="1 2">
    <name type="scientific">Xanthomonas citri pv. citri</name>
    <dbReference type="NCBI Taxonomy" id="611301"/>
    <lineage>
        <taxon>Bacteria</taxon>
        <taxon>Pseudomonadati</taxon>
        <taxon>Pseudomonadota</taxon>
        <taxon>Gammaproteobacteria</taxon>
        <taxon>Lysobacterales</taxon>
        <taxon>Lysobacteraceae</taxon>
        <taxon>Xanthomonas</taxon>
    </lineage>
</organism>
<protein>
    <submittedName>
        <fullName evidence="1">Uncharacterized protein</fullName>
    </submittedName>
</protein>
<evidence type="ECO:0000313" key="2">
    <source>
        <dbReference type="Proteomes" id="UP000052230"/>
    </source>
</evidence>
<sequence>MQHPVTKLLYQLVDELPLLGKQVSFIDIAPVPLVQGERFFLFDEIVIASIPSDQLELGVVREAKMHGALINQIIRI</sequence>
<dbReference type="EMBL" id="CCXZ01000025">
    <property type="protein sequence ID" value="CEG14699.1"/>
    <property type="molecule type" value="Genomic_DNA"/>
</dbReference>
<name>A0A0U5G480_XANCI</name>
<gene>
    <name evidence="1" type="ORF">XAC3562_1200021</name>
</gene>
<comment type="caution">
    <text evidence="1">The sequence shown here is derived from an EMBL/GenBank/DDBJ whole genome shotgun (WGS) entry which is preliminary data.</text>
</comment>
<dbReference type="AlphaFoldDB" id="A0A0U5G480"/>
<keyword evidence="2" id="KW-1185">Reference proteome</keyword>
<proteinExistence type="predicted"/>
<accession>A0A0U5G480</accession>
<reference evidence="1 2" key="1">
    <citation type="submission" date="2014-09" db="EMBL/GenBank/DDBJ databases">
        <authorList>
            <person name="Regsiter A."/>
        </authorList>
    </citation>
    <scope>NUCLEOTIDE SEQUENCE [LARGE SCALE GENOMIC DNA]</scope>
</reference>
<evidence type="ECO:0000313" key="1">
    <source>
        <dbReference type="EMBL" id="CEG14699.1"/>
    </source>
</evidence>